<proteinExistence type="predicted"/>
<dbReference type="AlphaFoldDB" id="A0A0A9G5Y2"/>
<name>A0A0A9G5Y2_ARUDO</name>
<accession>A0A0A9G5Y2</accession>
<reference evidence="1" key="2">
    <citation type="journal article" date="2015" name="Data Brief">
        <title>Shoot transcriptome of the giant reed, Arundo donax.</title>
        <authorList>
            <person name="Barrero R.A."/>
            <person name="Guerrero F.D."/>
            <person name="Moolhuijzen P."/>
            <person name="Goolsby J.A."/>
            <person name="Tidwell J."/>
            <person name="Bellgard S.E."/>
            <person name="Bellgard M.I."/>
        </authorList>
    </citation>
    <scope>NUCLEOTIDE SEQUENCE</scope>
    <source>
        <tissue evidence="1">Shoot tissue taken approximately 20 cm above the soil surface</tissue>
    </source>
</reference>
<evidence type="ECO:0000313" key="1">
    <source>
        <dbReference type="EMBL" id="JAE18879.1"/>
    </source>
</evidence>
<dbReference type="EMBL" id="GBRH01179017">
    <property type="protein sequence ID" value="JAE18879.1"/>
    <property type="molecule type" value="Transcribed_RNA"/>
</dbReference>
<organism evidence="1">
    <name type="scientific">Arundo donax</name>
    <name type="common">Giant reed</name>
    <name type="synonym">Donax arundinaceus</name>
    <dbReference type="NCBI Taxonomy" id="35708"/>
    <lineage>
        <taxon>Eukaryota</taxon>
        <taxon>Viridiplantae</taxon>
        <taxon>Streptophyta</taxon>
        <taxon>Embryophyta</taxon>
        <taxon>Tracheophyta</taxon>
        <taxon>Spermatophyta</taxon>
        <taxon>Magnoliopsida</taxon>
        <taxon>Liliopsida</taxon>
        <taxon>Poales</taxon>
        <taxon>Poaceae</taxon>
        <taxon>PACMAD clade</taxon>
        <taxon>Arundinoideae</taxon>
        <taxon>Arundineae</taxon>
        <taxon>Arundo</taxon>
    </lineage>
</organism>
<sequence>MVSYSKKYNLLSLGGKNSSKMKFSCSHTDLEAPSELLYFPG</sequence>
<protein>
    <submittedName>
        <fullName evidence="1">Uncharacterized protein</fullName>
    </submittedName>
</protein>
<reference evidence="1" key="1">
    <citation type="submission" date="2014-09" db="EMBL/GenBank/DDBJ databases">
        <authorList>
            <person name="Magalhaes I.L.F."/>
            <person name="Oliveira U."/>
            <person name="Santos F.R."/>
            <person name="Vidigal T.H.D.A."/>
            <person name="Brescovit A.D."/>
            <person name="Santos A.J."/>
        </authorList>
    </citation>
    <scope>NUCLEOTIDE SEQUENCE</scope>
    <source>
        <tissue evidence="1">Shoot tissue taken approximately 20 cm above the soil surface</tissue>
    </source>
</reference>